<proteinExistence type="predicted"/>
<keyword evidence="2" id="KW-1185">Reference proteome</keyword>
<protein>
    <submittedName>
        <fullName evidence="1">Uncharacterized protein</fullName>
    </submittedName>
</protein>
<sequence length="79" mass="8788">MLFGLGPPPQSRQQKQIPLLILHWIRVSERVDALLHAMHGAHCSREANRNQPQQHLDLPAHELPHFLCSSLADAKGAAS</sequence>
<accession>A0ABP0TDA5</accession>
<evidence type="ECO:0000313" key="1">
    <source>
        <dbReference type="EMBL" id="CAK9193726.1"/>
    </source>
</evidence>
<gene>
    <name evidence="1" type="ORF">CSSPTR1EN2_LOCUS2170</name>
</gene>
<dbReference type="EMBL" id="OZ019902">
    <property type="protein sequence ID" value="CAK9193726.1"/>
    <property type="molecule type" value="Genomic_DNA"/>
</dbReference>
<dbReference type="Proteomes" id="UP001497512">
    <property type="component" value="Chromosome 10"/>
</dbReference>
<evidence type="ECO:0000313" key="2">
    <source>
        <dbReference type="Proteomes" id="UP001497512"/>
    </source>
</evidence>
<reference evidence="1" key="1">
    <citation type="submission" date="2024-02" db="EMBL/GenBank/DDBJ databases">
        <authorList>
            <consortium name="ELIXIR-Norway"/>
            <consortium name="Elixir Norway"/>
        </authorList>
    </citation>
    <scope>NUCLEOTIDE SEQUENCE</scope>
</reference>
<organism evidence="1 2">
    <name type="scientific">Sphagnum troendelagicum</name>
    <dbReference type="NCBI Taxonomy" id="128251"/>
    <lineage>
        <taxon>Eukaryota</taxon>
        <taxon>Viridiplantae</taxon>
        <taxon>Streptophyta</taxon>
        <taxon>Embryophyta</taxon>
        <taxon>Bryophyta</taxon>
        <taxon>Sphagnophytina</taxon>
        <taxon>Sphagnopsida</taxon>
        <taxon>Sphagnales</taxon>
        <taxon>Sphagnaceae</taxon>
        <taxon>Sphagnum</taxon>
    </lineage>
</organism>
<name>A0ABP0TDA5_9BRYO</name>